<feature type="transmembrane region" description="Helical" evidence="1">
    <location>
        <begin position="7"/>
        <end position="23"/>
    </location>
</feature>
<dbReference type="HOGENOM" id="CLU_1082235_0_0_1"/>
<proteinExistence type="predicted"/>
<evidence type="ECO:0000313" key="3">
    <source>
        <dbReference type="Proteomes" id="UP000008370"/>
    </source>
</evidence>
<evidence type="ECO:0000313" key="2">
    <source>
        <dbReference type="EMBL" id="EKM58360.1"/>
    </source>
</evidence>
<feature type="transmembrane region" description="Helical" evidence="1">
    <location>
        <begin position="86"/>
        <end position="106"/>
    </location>
</feature>
<dbReference type="RefSeq" id="XP_007393677.1">
    <property type="nucleotide sequence ID" value="XM_007393615.1"/>
</dbReference>
<dbReference type="OrthoDB" id="2803714at2759"/>
<protein>
    <submittedName>
        <fullName evidence="2">Uncharacterized protein</fullName>
    </submittedName>
</protein>
<gene>
    <name evidence="2" type="ORF">PHACADRAFT_252619</name>
</gene>
<keyword evidence="1" id="KW-1133">Transmembrane helix</keyword>
<organism evidence="2 3">
    <name type="scientific">Phanerochaete carnosa (strain HHB-10118-sp)</name>
    <name type="common">White-rot fungus</name>
    <name type="synonym">Peniophora carnosa</name>
    <dbReference type="NCBI Taxonomy" id="650164"/>
    <lineage>
        <taxon>Eukaryota</taxon>
        <taxon>Fungi</taxon>
        <taxon>Dikarya</taxon>
        <taxon>Basidiomycota</taxon>
        <taxon>Agaricomycotina</taxon>
        <taxon>Agaricomycetes</taxon>
        <taxon>Polyporales</taxon>
        <taxon>Phanerochaetaceae</taxon>
        <taxon>Phanerochaete</taxon>
    </lineage>
</organism>
<feature type="transmembrane region" description="Helical" evidence="1">
    <location>
        <begin position="216"/>
        <end position="234"/>
    </location>
</feature>
<dbReference type="Proteomes" id="UP000008370">
    <property type="component" value="Unassembled WGS sequence"/>
</dbReference>
<dbReference type="GeneID" id="18915536"/>
<keyword evidence="1" id="KW-0812">Transmembrane</keyword>
<dbReference type="KEGG" id="pco:PHACADRAFT_252619"/>
<dbReference type="EMBL" id="JH930470">
    <property type="protein sequence ID" value="EKM58360.1"/>
    <property type="molecule type" value="Genomic_DNA"/>
</dbReference>
<dbReference type="AlphaFoldDB" id="K5WGE0"/>
<keyword evidence="1" id="KW-0472">Membrane</keyword>
<dbReference type="InParanoid" id="K5WGE0"/>
<name>K5WGE0_PHACS</name>
<evidence type="ECO:0000256" key="1">
    <source>
        <dbReference type="SAM" id="Phobius"/>
    </source>
</evidence>
<feature type="transmembrane region" description="Helical" evidence="1">
    <location>
        <begin position="162"/>
        <end position="190"/>
    </location>
</feature>
<reference evidence="2 3" key="1">
    <citation type="journal article" date="2012" name="BMC Genomics">
        <title>Comparative genomics of the white-rot fungi, Phanerochaete carnosa and P. chrysosporium, to elucidate the genetic basis of the distinct wood types they colonize.</title>
        <authorList>
            <person name="Suzuki H."/>
            <person name="MacDonald J."/>
            <person name="Syed K."/>
            <person name="Salamov A."/>
            <person name="Hori C."/>
            <person name="Aerts A."/>
            <person name="Henrissat B."/>
            <person name="Wiebenga A."/>
            <person name="vanKuyk P.A."/>
            <person name="Barry K."/>
            <person name="Lindquist E."/>
            <person name="LaButti K."/>
            <person name="Lapidus A."/>
            <person name="Lucas S."/>
            <person name="Coutinho P."/>
            <person name="Gong Y."/>
            <person name="Samejima M."/>
            <person name="Mahadevan R."/>
            <person name="Abou-Zaid M."/>
            <person name="de Vries R.P."/>
            <person name="Igarashi K."/>
            <person name="Yadav J.S."/>
            <person name="Grigoriev I.V."/>
            <person name="Master E.R."/>
        </authorList>
    </citation>
    <scope>NUCLEOTIDE SEQUENCE [LARGE SCALE GENOMIC DNA]</scope>
    <source>
        <strain evidence="2 3">HHB-10118-sp</strain>
    </source>
</reference>
<feature type="transmembrane region" description="Helical" evidence="1">
    <location>
        <begin position="29"/>
        <end position="48"/>
    </location>
</feature>
<keyword evidence="3" id="KW-1185">Reference proteome</keyword>
<accession>K5WGE0</accession>
<feature type="transmembrane region" description="Helical" evidence="1">
    <location>
        <begin position="118"/>
        <end position="141"/>
    </location>
</feature>
<sequence>MSYLLEVLSLVYISLCGALYALSKSGALVLFQIGFNIVFLGVMARTYLPHLTKIFALYKANPPRDGSQGLDPKQFMSFFGIYKNRCHMNMMASLALILSLTVYLNIDAVKAQAPQHLVLQTLMVTTMANALSGLYLSVLFADKIEEISASYGLTISWVQRAVALSAPGAAIVLSTPFGMTGSAIITSVIYRVTAGALSLIELDGAARGTKSDYDQYIALAAVMYIVFVIIHTVVTAKMFMKLKAPASLVTPSLADAR</sequence>